<protein>
    <recommendedName>
        <fullName evidence="3">DUF2066 domain-containing protein</fullName>
    </recommendedName>
</protein>
<dbReference type="KEGG" id="pmaw:MACH26_22050"/>
<dbReference type="InterPro" id="IPR018642">
    <property type="entry name" value="DUF2066"/>
</dbReference>
<organism evidence="1 2">
    <name type="scientific">Planctobacterium marinum</name>
    <dbReference type="NCBI Taxonomy" id="1631968"/>
    <lineage>
        <taxon>Bacteria</taxon>
        <taxon>Pseudomonadati</taxon>
        <taxon>Pseudomonadota</taxon>
        <taxon>Gammaproteobacteria</taxon>
        <taxon>Alteromonadales</taxon>
        <taxon>Alteromonadaceae</taxon>
        <taxon>Planctobacterium</taxon>
    </lineage>
</organism>
<evidence type="ECO:0008006" key="3">
    <source>
        <dbReference type="Google" id="ProtNLM"/>
    </source>
</evidence>
<reference evidence="1" key="1">
    <citation type="submission" date="2023-01" db="EMBL/GenBank/DDBJ databases">
        <title>Complete genome sequence of Planctobacterium marinum strain Dej080120_11.</title>
        <authorList>
            <person name="Ueki S."/>
            <person name="Maruyama F."/>
        </authorList>
    </citation>
    <scope>NUCLEOTIDE SEQUENCE</scope>
    <source>
        <strain evidence="1">Dej080120_11</strain>
    </source>
</reference>
<gene>
    <name evidence="1" type="ORF">MACH26_22050</name>
</gene>
<evidence type="ECO:0000313" key="2">
    <source>
        <dbReference type="Proteomes" id="UP001333710"/>
    </source>
</evidence>
<proteinExistence type="predicted"/>
<sequence>MVASQTVAAQNDAIRNSFNQVLIKVSGSQETVTTPEIIAMRNSARDLIQSFRFESTADGSFMIASFDEDKINQLLTQSGRPVWGKRRPDTLMWMAYLEEDGDRAIVSATSVGPVKQKIDAMADSRGIPISFPLMDIEDAELVHVFDVWGRFDTVIKQASQRYPNDNLVSARIYDRRKMSLAEQEVPLQMAWQLDWQLLNNDLIEEGTWFAASETEVLQKFVDMIADRLAEQYAVEATGELTQTNVEMKIINLDSLESYVTVTRFLSSLAMVNSVKLLEISGQVARFRLELIGQQSDLLNTLQLDAKITQKTDAFGRVTDDMEFLWLQ</sequence>
<name>A0AA48HK24_9ALTE</name>
<accession>A0AA48HK24</accession>
<keyword evidence="2" id="KW-1185">Reference proteome</keyword>
<evidence type="ECO:0000313" key="1">
    <source>
        <dbReference type="EMBL" id="BDX06684.1"/>
    </source>
</evidence>
<dbReference type="Proteomes" id="UP001333710">
    <property type="component" value="Chromosome"/>
</dbReference>
<dbReference type="EMBL" id="AP027272">
    <property type="protein sequence ID" value="BDX06684.1"/>
    <property type="molecule type" value="Genomic_DNA"/>
</dbReference>
<dbReference type="AlphaFoldDB" id="A0AA48HK24"/>
<dbReference type="Pfam" id="PF09839">
    <property type="entry name" value="DUF2066"/>
    <property type="match status" value="1"/>
</dbReference>